<dbReference type="Gramene" id="TuG1812G0300005679.01.T02">
    <property type="protein sequence ID" value="TuG1812G0300005679.01.T02"/>
    <property type="gene ID" value="TuG1812G0300005679.01"/>
</dbReference>
<dbReference type="InterPro" id="IPR049076">
    <property type="entry name" value="ACCA"/>
</dbReference>
<dbReference type="PANTHER" id="PTHR45728:SF3">
    <property type="entry name" value="ACETYL-COA CARBOXYLASE"/>
    <property type="match status" value="1"/>
</dbReference>
<dbReference type="SUPFAM" id="SSF56059">
    <property type="entry name" value="Glutathione synthetase ATP-binding domain-like"/>
    <property type="match status" value="1"/>
</dbReference>
<reference evidence="3" key="3">
    <citation type="submission" date="2022-06" db="UniProtKB">
        <authorList>
            <consortium name="EnsemblPlants"/>
        </authorList>
    </citation>
    <scope>IDENTIFICATION</scope>
</reference>
<dbReference type="InterPro" id="IPR013815">
    <property type="entry name" value="ATP_grasp_subdomain_1"/>
</dbReference>
<organism evidence="3 4">
    <name type="scientific">Triticum urartu</name>
    <name type="common">Red wild einkorn</name>
    <name type="synonym">Crithodium urartu</name>
    <dbReference type="NCBI Taxonomy" id="4572"/>
    <lineage>
        <taxon>Eukaryota</taxon>
        <taxon>Viridiplantae</taxon>
        <taxon>Streptophyta</taxon>
        <taxon>Embryophyta</taxon>
        <taxon>Tracheophyta</taxon>
        <taxon>Spermatophyta</taxon>
        <taxon>Magnoliopsida</taxon>
        <taxon>Liliopsida</taxon>
        <taxon>Poales</taxon>
        <taxon>Poaceae</taxon>
        <taxon>BOP clade</taxon>
        <taxon>Pooideae</taxon>
        <taxon>Triticodae</taxon>
        <taxon>Triticeae</taxon>
        <taxon>Triticinae</taxon>
        <taxon>Triticum</taxon>
    </lineage>
</organism>
<dbReference type="PANTHER" id="PTHR45728">
    <property type="entry name" value="ACETYL-COA CARBOXYLASE, ISOFORM A"/>
    <property type="match status" value="1"/>
</dbReference>
<feature type="domain" description="Carbamoyl phosphate synthase ATP-binding" evidence="2">
    <location>
        <begin position="29"/>
        <end position="93"/>
    </location>
</feature>
<dbReference type="InterPro" id="IPR005479">
    <property type="entry name" value="CPAse_ATP-bd"/>
</dbReference>
<dbReference type="AlphaFoldDB" id="A0A8R7PZL5"/>
<evidence type="ECO:0000313" key="4">
    <source>
        <dbReference type="Proteomes" id="UP000015106"/>
    </source>
</evidence>
<protein>
    <recommendedName>
        <fullName evidence="2">Carbamoyl phosphate synthase ATP-binding domain-containing protein</fullName>
    </recommendedName>
</protein>
<dbReference type="EnsemblPlants" id="TuG1812G0300005679.01.T02">
    <property type="protein sequence ID" value="TuG1812G0300005679.01.T02"/>
    <property type="gene ID" value="TuG1812G0300005679.01"/>
</dbReference>
<proteinExistence type="predicted"/>
<feature type="region of interest" description="Disordered" evidence="1">
    <location>
        <begin position="87"/>
        <end position="114"/>
    </location>
</feature>
<evidence type="ECO:0000313" key="3">
    <source>
        <dbReference type="EnsemblPlants" id="TuG1812G0300005679.01.T02"/>
    </source>
</evidence>
<dbReference type="Gene3D" id="3.30.1490.20">
    <property type="entry name" value="ATP-grasp fold, A domain"/>
    <property type="match status" value="1"/>
</dbReference>
<accession>A0A8R7PZL5</accession>
<dbReference type="GO" id="GO:0006633">
    <property type="term" value="P:fatty acid biosynthetic process"/>
    <property type="evidence" value="ECO:0007669"/>
    <property type="project" value="TreeGrafter"/>
</dbReference>
<dbReference type="Gene3D" id="3.30.470.20">
    <property type="entry name" value="ATP-grasp fold, B domain"/>
    <property type="match status" value="1"/>
</dbReference>
<reference evidence="3" key="2">
    <citation type="submission" date="2018-03" db="EMBL/GenBank/DDBJ databases">
        <title>The Triticum urartu genome reveals the dynamic nature of wheat genome evolution.</title>
        <authorList>
            <person name="Ling H."/>
            <person name="Ma B."/>
            <person name="Shi X."/>
            <person name="Liu H."/>
            <person name="Dong L."/>
            <person name="Sun H."/>
            <person name="Cao Y."/>
            <person name="Gao Q."/>
            <person name="Zheng S."/>
            <person name="Li Y."/>
            <person name="Yu Y."/>
            <person name="Du H."/>
            <person name="Qi M."/>
            <person name="Li Y."/>
            <person name="Yu H."/>
            <person name="Cui Y."/>
            <person name="Wang N."/>
            <person name="Chen C."/>
            <person name="Wu H."/>
            <person name="Zhao Y."/>
            <person name="Zhang J."/>
            <person name="Li Y."/>
            <person name="Zhou W."/>
            <person name="Zhang B."/>
            <person name="Hu W."/>
            <person name="Eijk M."/>
            <person name="Tang J."/>
            <person name="Witsenboer H."/>
            <person name="Zhao S."/>
            <person name="Li Z."/>
            <person name="Zhang A."/>
            <person name="Wang D."/>
            <person name="Liang C."/>
        </authorList>
    </citation>
    <scope>NUCLEOTIDE SEQUENCE [LARGE SCALE GENOMIC DNA]</scope>
    <source>
        <strain evidence="3">cv. G1812</strain>
    </source>
</reference>
<evidence type="ECO:0000259" key="2">
    <source>
        <dbReference type="Pfam" id="PF02786"/>
    </source>
</evidence>
<sequence length="114" mass="13073">MPVDEEELRRGRRTDCIYYLASPLTCKKVHNDDEVRALFKQVQGEVPGSPIFIMKVASQSQHLEVQLLCNKHDNVAALDSRDCSVQRRHQKRAAERQGPSIRFRSDRGLPYPLA</sequence>
<keyword evidence="4" id="KW-1185">Reference proteome</keyword>
<reference evidence="4" key="1">
    <citation type="journal article" date="2013" name="Nature">
        <title>Draft genome of the wheat A-genome progenitor Triticum urartu.</title>
        <authorList>
            <person name="Ling H.Q."/>
            <person name="Zhao S."/>
            <person name="Liu D."/>
            <person name="Wang J."/>
            <person name="Sun H."/>
            <person name="Zhang C."/>
            <person name="Fan H."/>
            <person name="Li D."/>
            <person name="Dong L."/>
            <person name="Tao Y."/>
            <person name="Gao C."/>
            <person name="Wu H."/>
            <person name="Li Y."/>
            <person name="Cui Y."/>
            <person name="Guo X."/>
            <person name="Zheng S."/>
            <person name="Wang B."/>
            <person name="Yu K."/>
            <person name="Liang Q."/>
            <person name="Yang W."/>
            <person name="Lou X."/>
            <person name="Chen J."/>
            <person name="Feng M."/>
            <person name="Jian J."/>
            <person name="Zhang X."/>
            <person name="Luo G."/>
            <person name="Jiang Y."/>
            <person name="Liu J."/>
            <person name="Wang Z."/>
            <person name="Sha Y."/>
            <person name="Zhang B."/>
            <person name="Wu H."/>
            <person name="Tang D."/>
            <person name="Shen Q."/>
            <person name="Xue P."/>
            <person name="Zou S."/>
            <person name="Wang X."/>
            <person name="Liu X."/>
            <person name="Wang F."/>
            <person name="Yang Y."/>
            <person name="An X."/>
            <person name="Dong Z."/>
            <person name="Zhang K."/>
            <person name="Zhang X."/>
            <person name="Luo M.C."/>
            <person name="Dvorak J."/>
            <person name="Tong Y."/>
            <person name="Wang J."/>
            <person name="Yang H."/>
            <person name="Li Z."/>
            <person name="Wang D."/>
            <person name="Zhang A."/>
            <person name="Wang J."/>
        </authorList>
    </citation>
    <scope>NUCLEOTIDE SEQUENCE</scope>
    <source>
        <strain evidence="4">cv. G1812</strain>
    </source>
</reference>
<dbReference type="Pfam" id="PF02786">
    <property type="entry name" value="CPSase_L_D2"/>
    <property type="match status" value="1"/>
</dbReference>
<dbReference type="Proteomes" id="UP000015106">
    <property type="component" value="Chromosome 3"/>
</dbReference>
<dbReference type="GO" id="GO:0003989">
    <property type="term" value="F:acetyl-CoA carboxylase activity"/>
    <property type="evidence" value="ECO:0007669"/>
    <property type="project" value="InterPro"/>
</dbReference>
<evidence type="ECO:0000256" key="1">
    <source>
        <dbReference type="SAM" id="MobiDB-lite"/>
    </source>
</evidence>
<name>A0A8R7PZL5_TRIUA</name>
<dbReference type="GO" id="GO:0005524">
    <property type="term" value="F:ATP binding"/>
    <property type="evidence" value="ECO:0007669"/>
    <property type="project" value="InterPro"/>
</dbReference>